<dbReference type="KEGG" id="cheb:HH215_06920"/>
<reference evidence="1 2" key="1">
    <citation type="submission" date="2020-04" db="EMBL/GenBank/DDBJ databases">
        <title>Genome sequencing of novel species.</title>
        <authorList>
            <person name="Heo J."/>
            <person name="Kim S.-J."/>
            <person name="Kim J.-S."/>
            <person name="Hong S.-B."/>
            <person name="Kwon S.-W."/>
        </authorList>
    </citation>
    <scope>NUCLEOTIDE SEQUENCE [LARGE SCALE GENOMIC DNA]</scope>
    <source>
        <strain evidence="1 2">MFER-1</strain>
    </source>
</reference>
<accession>A0A7Z2VHF0</accession>
<organism evidence="1 2">
    <name type="scientific">Cohnella herbarum</name>
    <dbReference type="NCBI Taxonomy" id="2728023"/>
    <lineage>
        <taxon>Bacteria</taxon>
        <taxon>Bacillati</taxon>
        <taxon>Bacillota</taxon>
        <taxon>Bacilli</taxon>
        <taxon>Bacillales</taxon>
        <taxon>Paenibacillaceae</taxon>
        <taxon>Cohnella</taxon>
    </lineage>
</organism>
<evidence type="ECO:0000313" key="1">
    <source>
        <dbReference type="EMBL" id="QJD82934.1"/>
    </source>
</evidence>
<gene>
    <name evidence="1" type="ORF">HH215_06920</name>
</gene>
<name>A0A7Z2VHF0_9BACL</name>
<dbReference type="EMBL" id="CP051680">
    <property type="protein sequence ID" value="QJD82934.1"/>
    <property type="molecule type" value="Genomic_DNA"/>
</dbReference>
<dbReference type="Gene3D" id="3.10.180.10">
    <property type="entry name" value="2,3-Dihydroxybiphenyl 1,2-Dioxygenase, domain 1"/>
    <property type="match status" value="1"/>
</dbReference>
<dbReference type="AlphaFoldDB" id="A0A7Z2VHF0"/>
<evidence type="ECO:0008006" key="3">
    <source>
        <dbReference type="Google" id="ProtNLM"/>
    </source>
</evidence>
<keyword evidence="2" id="KW-1185">Reference proteome</keyword>
<sequence>MFDSYRELTDRGMKIDNVRFIPGSIWFTFKDPDGNVLTVSSPFIAKQEERQDG</sequence>
<dbReference type="Proteomes" id="UP000502248">
    <property type="component" value="Chromosome"/>
</dbReference>
<protein>
    <recommendedName>
        <fullName evidence="3">VOC domain-containing protein</fullName>
    </recommendedName>
</protein>
<proteinExistence type="predicted"/>
<evidence type="ECO:0000313" key="2">
    <source>
        <dbReference type="Proteomes" id="UP000502248"/>
    </source>
</evidence>
<dbReference type="SUPFAM" id="SSF54593">
    <property type="entry name" value="Glyoxalase/Bleomycin resistance protein/Dihydroxybiphenyl dioxygenase"/>
    <property type="match status" value="1"/>
</dbReference>
<dbReference type="InterPro" id="IPR029068">
    <property type="entry name" value="Glyas_Bleomycin-R_OHBP_Dase"/>
</dbReference>
<dbReference type="RefSeq" id="WP_169279230.1">
    <property type="nucleotide sequence ID" value="NZ_CP051680.1"/>
</dbReference>